<proteinExistence type="predicted"/>
<name>A0A9W6TQA4_9STRA</name>
<evidence type="ECO:0000313" key="2">
    <source>
        <dbReference type="EMBL" id="GMF17137.1"/>
    </source>
</evidence>
<feature type="compositionally biased region" description="Basic residues" evidence="1">
    <location>
        <begin position="54"/>
        <end position="76"/>
    </location>
</feature>
<keyword evidence="3" id="KW-1185">Reference proteome</keyword>
<dbReference type="EMBL" id="BSXW01000273">
    <property type="protein sequence ID" value="GMF17137.1"/>
    <property type="molecule type" value="Genomic_DNA"/>
</dbReference>
<reference evidence="2" key="1">
    <citation type="submission" date="2023-04" db="EMBL/GenBank/DDBJ databases">
        <title>Phytophthora lilii NBRC 32176.</title>
        <authorList>
            <person name="Ichikawa N."/>
            <person name="Sato H."/>
            <person name="Tonouchi N."/>
        </authorList>
    </citation>
    <scope>NUCLEOTIDE SEQUENCE</scope>
    <source>
        <strain evidence="2">NBRC 32176</strain>
    </source>
</reference>
<evidence type="ECO:0000256" key="1">
    <source>
        <dbReference type="SAM" id="MobiDB-lite"/>
    </source>
</evidence>
<feature type="compositionally biased region" description="Low complexity" evidence="1">
    <location>
        <begin position="77"/>
        <end position="88"/>
    </location>
</feature>
<organism evidence="2 3">
    <name type="scientific">Phytophthora lilii</name>
    <dbReference type="NCBI Taxonomy" id="2077276"/>
    <lineage>
        <taxon>Eukaryota</taxon>
        <taxon>Sar</taxon>
        <taxon>Stramenopiles</taxon>
        <taxon>Oomycota</taxon>
        <taxon>Peronosporomycetes</taxon>
        <taxon>Peronosporales</taxon>
        <taxon>Peronosporaceae</taxon>
        <taxon>Phytophthora</taxon>
    </lineage>
</organism>
<feature type="region of interest" description="Disordered" evidence="1">
    <location>
        <begin position="50"/>
        <end position="95"/>
    </location>
</feature>
<dbReference type="AlphaFoldDB" id="A0A9W6TQA4"/>
<comment type="caution">
    <text evidence="2">The sequence shown here is derived from an EMBL/GenBank/DDBJ whole genome shotgun (WGS) entry which is preliminary data.</text>
</comment>
<accession>A0A9W6TQA4</accession>
<protein>
    <submittedName>
        <fullName evidence="2">Unnamed protein product</fullName>
    </submittedName>
</protein>
<gene>
    <name evidence="2" type="ORF">Plil01_000621400</name>
</gene>
<feature type="region of interest" description="Disordered" evidence="1">
    <location>
        <begin position="1"/>
        <end position="21"/>
    </location>
</feature>
<sequence>MQDYELFKGAGQESSLTDKELDKLISENPKYALRFPQFPHFEMCCHISAGRKLEPRKRLRRMKKAAANRPTGRKSPSKSPQSRQSQQSNRAPETK</sequence>
<evidence type="ECO:0000313" key="3">
    <source>
        <dbReference type="Proteomes" id="UP001165083"/>
    </source>
</evidence>
<dbReference type="Proteomes" id="UP001165083">
    <property type="component" value="Unassembled WGS sequence"/>
</dbReference>